<feature type="compositionally biased region" description="Polar residues" evidence="1">
    <location>
        <begin position="53"/>
        <end position="64"/>
    </location>
</feature>
<evidence type="ECO:0000256" key="2">
    <source>
        <dbReference type="SAM" id="SignalP"/>
    </source>
</evidence>
<keyword evidence="5" id="KW-1185">Reference proteome</keyword>
<keyword evidence="2" id="KW-0732">Signal</keyword>
<gene>
    <name evidence="4" type="ORF">PCANC_09170</name>
    <name evidence="3" type="ORF">PCANC_13596</name>
</gene>
<evidence type="ECO:0000313" key="5">
    <source>
        <dbReference type="Proteomes" id="UP000235388"/>
    </source>
</evidence>
<feature type="chain" id="PRO_5015083659" evidence="2">
    <location>
        <begin position="24"/>
        <end position="71"/>
    </location>
</feature>
<comment type="caution">
    <text evidence="3">The sequence shown here is derived from an EMBL/GenBank/DDBJ whole genome shotgun (WGS) entry which is preliminary data.</text>
</comment>
<evidence type="ECO:0000256" key="1">
    <source>
        <dbReference type="SAM" id="MobiDB-lite"/>
    </source>
</evidence>
<name>A0A2N5T4W8_9BASI</name>
<evidence type="ECO:0000313" key="4">
    <source>
        <dbReference type="EMBL" id="PLW53885.1"/>
    </source>
</evidence>
<dbReference type="AlphaFoldDB" id="A0A2N5T4W8"/>
<dbReference type="EMBL" id="PGCJ01000795">
    <property type="protein sequence ID" value="PLW20547.1"/>
    <property type="molecule type" value="Genomic_DNA"/>
</dbReference>
<dbReference type="EMBL" id="PGCJ01000055">
    <property type="protein sequence ID" value="PLW53885.1"/>
    <property type="molecule type" value="Genomic_DNA"/>
</dbReference>
<sequence length="71" mass="7635">MTGHGRIIVLVLAVVQIKIGKLGLTPDPTWYPIGYCWARGVQIVSSPHHPGPASSTLGSLNTLKPSEDFRV</sequence>
<accession>A0A2N5T4W8</accession>
<feature type="region of interest" description="Disordered" evidence="1">
    <location>
        <begin position="48"/>
        <end position="71"/>
    </location>
</feature>
<reference evidence="3 5" key="1">
    <citation type="submission" date="2017-11" db="EMBL/GenBank/DDBJ databases">
        <title>De novo assembly and phasing of dikaryotic genomes from two isolates of Puccinia coronata f. sp. avenae, the causal agent of oat crown rust.</title>
        <authorList>
            <person name="Miller M.E."/>
            <person name="Zhang Y."/>
            <person name="Omidvar V."/>
            <person name="Sperschneider J."/>
            <person name="Schwessinger B."/>
            <person name="Raley C."/>
            <person name="Palmer J.M."/>
            <person name="Garnica D."/>
            <person name="Upadhyaya N."/>
            <person name="Rathjen J."/>
            <person name="Taylor J.M."/>
            <person name="Park R.F."/>
            <person name="Dodds P.N."/>
            <person name="Hirsch C.D."/>
            <person name="Kianian S.F."/>
            <person name="Figueroa M."/>
        </authorList>
    </citation>
    <scope>NUCLEOTIDE SEQUENCE [LARGE SCALE GENOMIC DNA]</scope>
    <source>
        <strain evidence="3">12NC29</strain>
    </source>
</reference>
<feature type="signal peptide" evidence="2">
    <location>
        <begin position="1"/>
        <end position="23"/>
    </location>
</feature>
<protein>
    <submittedName>
        <fullName evidence="3">Uncharacterized protein</fullName>
    </submittedName>
</protein>
<dbReference type="Proteomes" id="UP000235388">
    <property type="component" value="Unassembled WGS sequence"/>
</dbReference>
<organism evidence="3 5">
    <name type="scientific">Puccinia coronata f. sp. avenae</name>
    <dbReference type="NCBI Taxonomy" id="200324"/>
    <lineage>
        <taxon>Eukaryota</taxon>
        <taxon>Fungi</taxon>
        <taxon>Dikarya</taxon>
        <taxon>Basidiomycota</taxon>
        <taxon>Pucciniomycotina</taxon>
        <taxon>Pucciniomycetes</taxon>
        <taxon>Pucciniales</taxon>
        <taxon>Pucciniaceae</taxon>
        <taxon>Puccinia</taxon>
    </lineage>
</organism>
<proteinExistence type="predicted"/>
<evidence type="ECO:0000313" key="3">
    <source>
        <dbReference type="EMBL" id="PLW20547.1"/>
    </source>
</evidence>